<evidence type="ECO:0000256" key="2">
    <source>
        <dbReference type="ARBA" id="ARBA00023136"/>
    </source>
</evidence>
<accession>A0A3B0S2N7</accession>
<dbReference type="EMBL" id="UOEH01000157">
    <property type="protein sequence ID" value="VAV95116.1"/>
    <property type="molecule type" value="Genomic_DNA"/>
</dbReference>
<evidence type="ECO:0000259" key="4">
    <source>
        <dbReference type="Pfam" id="PF00593"/>
    </source>
</evidence>
<dbReference type="AlphaFoldDB" id="A0A3B0S2N7"/>
<name>A0A3B0S2N7_9ZZZZ</name>
<dbReference type="InterPro" id="IPR037066">
    <property type="entry name" value="Plug_dom_sf"/>
</dbReference>
<dbReference type="Pfam" id="PF00593">
    <property type="entry name" value="TonB_dep_Rec_b-barrel"/>
    <property type="match status" value="1"/>
</dbReference>
<evidence type="ECO:0000256" key="1">
    <source>
        <dbReference type="ARBA" id="ARBA00004442"/>
    </source>
</evidence>
<evidence type="ECO:0000259" key="5">
    <source>
        <dbReference type="Pfam" id="PF07715"/>
    </source>
</evidence>
<dbReference type="SUPFAM" id="SSF56935">
    <property type="entry name" value="Porins"/>
    <property type="match status" value="1"/>
</dbReference>
<dbReference type="Gene3D" id="3.55.50.30">
    <property type="match status" value="1"/>
</dbReference>
<evidence type="ECO:0000313" key="6">
    <source>
        <dbReference type="EMBL" id="VAV95116.1"/>
    </source>
</evidence>
<evidence type="ECO:0000256" key="3">
    <source>
        <dbReference type="ARBA" id="ARBA00023237"/>
    </source>
</evidence>
<organism evidence="6">
    <name type="scientific">hydrothermal vent metagenome</name>
    <dbReference type="NCBI Taxonomy" id="652676"/>
    <lineage>
        <taxon>unclassified sequences</taxon>
        <taxon>metagenomes</taxon>
        <taxon>ecological metagenomes</taxon>
    </lineage>
</organism>
<keyword evidence="2" id="KW-0472">Membrane</keyword>
<feature type="domain" description="TonB-dependent receptor-like beta-barrel" evidence="4">
    <location>
        <begin position="503"/>
        <end position="994"/>
    </location>
</feature>
<dbReference type="PANTHER" id="PTHR47234">
    <property type="match status" value="1"/>
</dbReference>
<dbReference type="Gene3D" id="2.170.130.10">
    <property type="entry name" value="TonB-dependent receptor, plug domain"/>
    <property type="match status" value="1"/>
</dbReference>
<dbReference type="Pfam" id="PF07715">
    <property type="entry name" value="Plug"/>
    <property type="match status" value="1"/>
</dbReference>
<dbReference type="Gene3D" id="2.40.170.20">
    <property type="entry name" value="TonB-dependent receptor, beta-barrel domain"/>
    <property type="match status" value="1"/>
</dbReference>
<protein>
    <recommendedName>
        <fullName evidence="7">TonB-dependent receptor</fullName>
    </recommendedName>
</protein>
<keyword evidence="3" id="KW-0998">Cell outer membrane</keyword>
<feature type="domain" description="TonB-dependent receptor plug" evidence="5">
    <location>
        <begin position="178"/>
        <end position="266"/>
    </location>
</feature>
<dbReference type="GO" id="GO:0009279">
    <property type="term" value="C:cell outer membrane"/>
    <property type="evidence" value="ECO:0007669"/>
    <property type="project" value="UniProtKB-SubCell"/>
</dbReference>
<gene>
    <name evidence="6" type="ORF">MNBD_ALPHA05-689</name>
</gene>
<evidence type="ECO:0008006" key="7">
    <source>
        <dbReference type="Google" id="ProtNLM"/>
    </source>
</evidence>
<sequence>MRSFRATLFSSAAAAIAISTSTAHAEDRIQTSETYIAHASGEKKTADGKFPLEAVLSEIHRQFGWSFIFDSRVVAGKEVKPITSPTALPRTLAEQLAEVDLQLKKISKKTFVITVIPNIDESKIIALPEKTKPFNDVIIVTSSSAIKISPAVSGKIFELDERYLTYFNAATPDRAIFDLPQTLASVTPTNTVLFGALAGVSFLDLRGLGPNRSMVLVNGRPATPTFSSPDTAFGVDLNRFATPFLERVEIQTTPASARYGSGATVGAVNFVLRSNLTGAEAGAQYGISEFGDRKQLALHFVGGTDLLQNNANLTFGVYLAQSTGLIGADRPFTDEGFGLSSFTEKGLITGVVLENGSFTPFPDGEFFVPNTDRTVSPFTGSPEQLFNAVSQTALVPELNRFMSYMSGSANPSSSLRLYAEVEAGLIATDLQLAPVPVARTRGPDLETGSAVTIPIANPTLPQSVLDLVQDNFSSPVQSIVLNRRYVELGPRRDKINRYYLDLVIGAEFSRNEKERYTLSYRFGKTQSDWTIRNRVNGGNLTTALQPELCEATPGCAPIDFFAASGVSSQSQQFIRTPPINSKYILERHEVSLSANKSLSGVFADDITLQAGADFEYSLIKTIAHSRPDITLIGTSTVPAAKGSVFKNDFYGNVTLPLLSPTSWVGALEITTDFRLTRSSVYDTFTNLETRATWHPSDAVEFSAFRHIGHRAPSVVEMFAVSASNGFPVFDPCGNGLESASPTIVENCMSDTPLGVGANFTQSGALTNITTFGNPDLAAEEVKFYGASATIKPTDLITRIPGEMDITASWLSYKISNQILFPGGGLINNCYSSVGLSDDSCGTNPLTGNPRIRRDPITQQIISTEQTAINSGAANWQGLDIEAHYALKPESSVLFDRFWVNVLHTYTDSVVATTQQGNAERLDGLLGFPRHRSLASAGIDRGPISLAFLFNRRGKVLTARTDNPFAKIPAVTYLDTSLRVELNNNIYVQFGVENLLDRDPPPASFSFFNGRPTVFYDIIGRRYSFSTRVSF</sequence>
<dbReference type="PANTHER" id="PTHR47234:SF1">
    <property type="entry name" value="TONB-DEPENDENT RECEPTOR"/>
    <property type="match status" value="1"/>
</dbReference>
<dbReference type="InterPro" id="IPR012910">
    <property type="entry name" value="Plug_dom"/>
</dbReference>
<dbReference type="InterPro" id="IPR036942">
    <property type="entry name" value="Beta-barrel_TonB_sf"/>
</dbReference>
<proteinExistence type="predicted"/>
<dbReference type="InterPro" id="IPR000531">
    <property type="entry name" value="Beta-barrel_TonB"/>
</dbReference>
<reference evidence="6" key="1">
    <citation type="submission" date="2018-06" db="EMBL/GenBank/DDBJ databases">
        <authorList>
            <person name="Zhirakovskaya E."/>
        </authorList>
    </citation>
    <scope>NUCLEOTIDE SEQUENCE</scope>
</reference>
<comment type="subcellular location">
    <subcellularLocation>
        <location evidence="1">Cell outer membrane</location>
    </subcellularLocation>
</comment>